<organism evidence="1 2">
    <name type="scientific">Winogradskyella eximia</name>
    <dbReference type="NCBI Taxonomy" id="262006"/>
    <lineage>
        <taxon>Bacteria</taxon>
        <taxon>Pseudomonadati</taxon>
        <taxon>Bacteroidota</taxon>
        <taxon>Flavobacteriia</taxon>
        <taxon>Flavobacteriales</taxon>
        <taxon>Flavobacteriaceae</taxon>
        <taxon>Winogradskyella</taxon>
    </lineage>
</organism>
<comment type="caution">
    <text evidence="1">The sequence shown here is derived from an EMBL/GenBank/DDBJ whole genome shotgun (WGS) entry which is preliminary data.</text>
</comment>
<evidence type="ECO:0008006" key="3">
    <source>
        <dbReference type="Google" id="ProtNLM"/>
    </source>
</evidence>
<evidence type="ECO:0000313" key="1">
    <source>
        <dbReference type="EMBL" id="RED38604.1"/>
    </source>
</evidence>
<gene>
    <name evidence="1" type="ORF">DFQ10_110111</name>
</gene>
<reference evidence="1 2" key="1">
    <citation type="submission" date="2018-07" db="EMBL/GenBank/DDBJ databases">
        <title>Genomic Encyclopedia of Type Strains, Phase III (KMG-III): the genomes of soil and plant-associated and newly described type strains.</title>
        <authorList>
            <person name="Whitman W."/>
        </authorList>
    </citation>
    <scope>NUCLEOTIDE SEQUENCE [LARGE SCALE GENOMIC DNA]</scope>
    <source>
        <strain evidence="1 2">CECT 7946</strain>
    </source>
</reference>
<keyword evidence="2" id="KW-1185">Reference proteome</keyword>
<name>A0A3D9GQ59_9FLAO</name>
<dbReference type="EMBL" id="QRDV01000010">
    <property type="protein sequence ID" value="RED38604.1"/>
    <property type="molecule type" value="Genomic_DNA"/>
</dbReference>
<dbReference type="Proteomes" id="UP000256980">
    <property type="component" value="Unassembled WGS sequence"/>
</dbReference>
<protein>
    <recommendedName>
        <fullName evidence="3">Adhesin</fullName>
    </recommendedName>
</protein>
<dbReference type="AlphaFoldDB" id="A0A3D9GQ59"/>
<sequence length="362" mass="40760">MNLKIQYRIAFLLLLLPSIVLAITGEDLIKSSKERSIKKSFNVSSNATLKVDNSFGNVDVITWEENRIDFDILIKVTGNNAEKVQEKIDGINIEFSSTNDLVSAITHISKNKSNWWNWGKNMSLQIEINYVIKMPISGNVDLSQDYGSINLDRLNGVAKISCDYGKITTKELMADNNDIRFDYSSNCYFEYIKGGKITADYSGFTVAKTKNLIVKADYTKSIIEVGENVSYNCDYGSLKVDNVNNFNGKGDYLTLRLGSVFKNVKIDANYGSVKIDRIASKAKNIDINADFTGITIGHDVDYNFSFDIDLEYASLRESDGFNFINKEIDMTEKKYSGYYGTQNSGNFVKIKSEYGSVSFKKF</sequence>
<evidence type="ECO:0000313" key="2">
    <source>
        <dbReference type="Proteomes" id="UP000256980"/>
    </source>
</evidence>
<accession>A0A3D9GQ59</accession>
<dbReference type="OrthoDB" id="1117657at2"/>
<dbReference type="RefSeq" id="WP_115818743.1">
    <property type="nucleotide sequence ID" value="NZ_QRDV01000010.1"/>
</dbReference>
<proteinExistence type="predicted"/>